<dbReference type="GO" id="GO:0016887">
    <property type="term" value="F:ATP hydrolysis activity"/>
    <property type="evidence" value="ECO:0007669"/>
    <property type="project" value="TreeGrafter"/>
</dbReference>
<dbReference type="SUPFAM" id="SSF52540">
    <property type="entry name" value="P-loop containing nucleoside triphosphate hydrolases"/>
    <property type="match status" value="1"/>
</dbReference>
<keyword evidence="5" id="KW-0460">Magnesium</keyword>
<dbReference type="AlphaFoldDB" id="A0A1F5Z0T4"/>
<keyword evidence="3" id="KW-0547">Nucleotide-binding</keyword>
<evidence type="ECO:0000313" key="8">
    <source>
        <dbReference type="EMBL" id="OGG05732.1"/>
    </source>
</evidence>
<dbReference type="InterPro" id="IPR006073">
    <property type="entry name" value="GTP-bd"/>
</dbReference>
<dbReference type="EMBL" id="MFJF01000026">
    <property type="protein sequence ID" value="OGG05732.1"/>
    <property type="molecule type" value="Genomic_DNA"/>
</dbReference>
<dbReference type="GO" id="GO:0046872">
    <property type="term" value="F:metal ion binding"/>
    <property type="evidence" value="ECO:0007669"/>
    <property type="project" value="UniProtKB-KW"/>
</dbReference>
<reference evidence="8 9" key="1">
    <citation type="journal article" date="2016" name="Nat. Commun.">
        <title>Thousands of microbial genomes shed light on interconnected biogeochemical processes in an aquifer system.</title>
        <authorList>
            <person name="Anantharaman K."/>
            <person name="Brown C.T."/>
            <person name="Hug L.A."/>
            <person name="Sharon I."/>
            <person name="Castelle C.J."/>
            <person name="Probst A.J."/>
            <person name="Thomas B.C."/>
            <person name="Singh A."/>
            <person name="Wilkins M.J."/>
            <person name="Karaoz U."/>
            <person name="Brodie E.L."/>
            <person name="Williams K.H."/>
            <person name="Hubbard S.S."/>
            <person name="Banfield J.F."/>
        </authorList>
    </citation>
    <scope>NUCLEOTIDE SEQUENCE [LARGE SCALE GENOMIC DNA]</scope>
</reference>
<dbReference type="FunFam" id="3.10.20.30:FF:000029">
    <property type="entry name" value="Obg-like ATPase 1"/>
    <property type="match status" value="1"/>
</dbReference>
<organism evidence="8 9">
    <name type="scientific">Candidatus Gottesmanbacteria bacterium RIFCSPHIGHO2_01_FULL_40_15</name>
    <dbReference type="NCBI Taxonomy" id="1798376"/>
    <lineage>
        <taxon>Bacteria</taxon>
        <taxon>Candidatus Gottesmaniibacteriota</taxon>
    </lineage>
</organism>
<dbReference type="GO" id="GO:0005737">
    <property type="term" value="C:cytoplasm"/>
    <property type="evidence" value="ECO:0007669"/>
    <property type="project" value="TreeGrafter"/>
</dbReference>
<dbReference type="InterPro" id="IPR031167">
    <property type="entry name" value="G_OBG"/>
</dbReference>
<dbReference type="Gene3D" id="3.40.50.300">
    <property type="entry name" value="P-loop containing nucleotide triphosphate hydrolases"/>
    <property type="match status" value="2"/>
</dbReference>
<comment type="cofactor">
    <cofactor evidence="1">
        <name>Mg(2+)</name>
        <dbReference type="ChEBI" id="CHEBI:18420"/>
    </cofactor>
</comment>
<dbReference type="InterPro" id="IPR027417">
    <property type="entry name" value="P-loop_NTPase"/>
</dbReference>
<dbReference type="InterPro" id="IPR013029">
    <property type="entry name" value="YchF_C"/>
</dbReference>
<evidence type="ECO:0000313" key="9">
    <source>
        <dbReference type="Proteomes" id="UP000177354"/>
    </source>
</evidence>
<dbReference type="InterPro" id="IPR023192">
    <property type="entry name" value="TGS-like_dom_sf"/>
</dbReference>
<dbReference type="Pfam" id="PF06071">
    <property type="entry name" value="YchF-GTPase_C"/>
    <property type="match status" value="1"/>
</dbReference>
<gene>
    <name evidence="8" type="ORF">A2777_05090</name>
</gene>
<dbReference type="InterPro" id="IPR012676">
    <property type="entry name" value="TGS-like"/>
</dbReference>
<dbReference type="Proteomes" id="UP000177354">
    <property type="component" value="Unassembled WGS sequence"/>
</dbReference>
<dbReference type="PROSITE" id="PS51710">
    <property type="entry name" value="G_OBG"/>
    <property type="match status" value="1"/>
</dbReference>
<dbReference type="PANTHER" id="PTHR23305:SF18">
    <property type="entry name" value="OBG-TYPE G DOMAIN-CONTAINING PROTEIN"/>
    <property type="match status" value="1"/>
</dbReference>
<evidence type="ECO:0000256" key="5">
    <source>
        <dbReference type="ARBA" id="ARBA00022842"/>
    </source>
</evidence>
<dbReference type="PANTHER" id="PTHR23305">
    <property type="entry name" value="OBG GTPASE FAMILY"/>
    <property type="match status" value="1"/>
</dbReference>
<comment type="caution">
    <text evidence="8">The sequence shown here is derived from an EMBL/GenBank/DDBJ whole genome shotgun (WGS) entry which is preliminary data.</text>
</comment>
<dbReference type="InterPro" id="IPR012675">
    <property type="entry name" value="Beta-grasp_dom_sf"/>
</dbReference>
<evidence type="ECO:0008006" key="10">
    <source>
        <dbReference type="Google" id="ProtNLM"/>
    </source>
</evidence>
<evidence type="ECO:0000256" key="2">
    <source>
        <dbReference type="ARBA" id="ARBA00022723"/>
    </source>
</evidence>
<evidence type="ECO:0000256" key="1">
    <source>
        <dbReference type="ARBA" id="ARBA00001946"/>
    </source>
</evidence>
<sequence length="311" mass="34205">MSLQIGIVGLPNAGKSTLFNALASQRLSETAVHPFTTIDPHEAVVSVPDRDLTELSKVINPEKTIPATVIFIDIAGLIKGAHQGEGLGNQFLAKIREVDLIAHVVRAFQDPSVVHLSSKHEPGTLEQIIDDIEIVNLELELAGITGKKTVYILNVTEGQVGENRFKEITGKVKDKFNSEIIMLSAKLEEELIDFSPDERSAYLSELKIKETGLSKLIKKAYFMLDLITFYTVKGGKEVHAWSLPNGQTGLAAAGKVHTDFAQNFIKAEVLPVNDLLELGGWKKAKEKGKVRLEGKDYPVRNKDVIEFKVGK</sequence>
<keyword evidence="2" id="KW-0479">Metal-binding</keyword>
<dbReference type="GO" id="GO:0005524">
    <property type="term" value="F:ATP binding"/>
    <property type="evidence" value="ECO:0007669"/>
    <property type="project" value="UniProtKB-KW"/>
</dbReference>
<name>A0A1F5Z0T4_9BACT</name>
<dbReference type="PROSITE" id="PS51880">
    <property type="entry name" value="TGS"/>
    <property type="match status" value="1"/>
</dbReference>
<proteinExistence type="predicted"/>
<dbReference type="InterPro" id="IPR004095">
    <property type="entry name" value="TGS"/>
</dbReference>
<dbReference type="Pfam" id="PF01926">
    <property type="entry name" value="MMR_HSR1"/>
    <property type="match status" value="1"/>
</dbReference>
<feature type="domain" description="TGS" evidence="7">
    <location>
        <begin position="225"/>
        <end position="309"/>
    </location>
</feature>
<keyword evidence="4" id="KW-0067">ATP-binding</keyword>
<evidence type="ECO:0000259" key="6">
    <source>
        <dbReference type="PROSITE" id="PS51710"/>
    </source>
</evidence>
<protein>
    <recommendedName>
        <fullName evidence="10">OBG-type G domain-containing protein</fullName>
    </recommendedName>
</protein>
<feature type="domain" description="OBG-type G" evidence="6">
    <location>
        <begin position="3"/>
        <end position="203"/>
    </location>
</feature>
<dbReference type="PRINTS" id="PR00326">
    <property type="entry name" value="GTP1OBG"/>
</dbReference>
<accession>A0A1F5Z0T4</accession>
<dbReference type="Gene3D" id="1.10.150.300">
    <property type="entry name" value="TGS-like domain"/>
    <property type="match status" value="1"/>
</dbReference>
<dbReference type="SUPFAM" id="SSF81271">
    <property type="entry name" value="TGS-like"/>
    <property type="match status" value="1"/>
</dbReference>
<evidence type="ECO:0000256" key="3">
    <source>
        <dbReference type="ARBA" id="ARBA00022741"/>
    </source>
</evidence>
<evidence type="ECO:0000259" key="7">
    <source>
        <dbReference type="PROSITE" id="PS51880"/>
    </source>
</evidence>
<evidence type="ECO:0000256" key="4">
    <source>
        <dbReference type="ARBA" id="ARBA00022840"/>
    </source>
</evidence>
<dbReference type="Gene3D" id="3.10.20.30">
    <property type="match status" value="2"/>
</dbReference>
<dbReference type="GO" id="GO:0005525">
    <property type="term" value="F:GTP binding"/>
    <property type="evidence" value="ECO:0007669"/>
    <property type="project" value="InterPro"/>
</dbReference>